<sequence>MLSYAGLAFQLLAGIGLATYAGSWVDKWIKTGFPLFIWLLPLIVIIGMIIKAVKDTSNKQ</sequence>
<dbReference type="InterPro" id="IPR032820">
    <property type="entry name" value="ATPase_put"/>
</dbReference>
<dbReference type="EMBL" id="CP042435">
    <property type="protein sequence ID" value="QEC70168.1"/>
    <property type="molecule type" value="Genomic_DNA"/>
</dbReference>
<dbReference type="AlphaFoldDB" id="A0A5B8VIP6"/>
<feature type="transmembrane region" description="Helical" evidence="1">
    <location>
        <begin position="31"/>
        <end position="50"/>
    </location>
</feature>
<organism evidence="2 3">
    <name type="scientific">Panacibacter ginsenosidivorans</name>
    <dbReference type="NCBI Taxonomy" id="1813871"/>
    <lineage>
        <taxon>Bacteria</taxon>
        <taxon>Pseudomonadati</taxon>
        <taxon>Bacteroidota</taxon>
        <taxon>Chitinophagia</taxon>
        <taxon>Chitinophagales</taxon>
        <taxon>Chitinophagaceae</taxon>
        <taxon>Panacibacter</taxon>
    </lineage>
</organism>
<evidence type="ECO:0000313" key="3">
    <source>
        <dbReference type="Proteomes" id="UP000321533"/>
    </source>
</evidence>
<name>A0A5B8VIP6_9BACT</name>
<keyword evidence="1" id="KW-0472">Membrane</keyword>
<keyword evidence="1" id="KW-0812">Transmembrane</keyword>
<reference evidence="2 3" key="1">
    <citation type="journal article" date="2016" name="Int. J. Syst. Evol. Microbiol.">
        <title>Panacibacter ginsenosidivorans gen. nov., sp. nov., with ginsenoside converting activity isolated from soil of a ginseng field.</title>
        <authorList>
            <person name="Siddiqi M.Z."/>
            <person name="Muhammad Shafi S."/>
            <person name="Choi K.D."/>
            <person name="Im W.T."/>
        </authorList>
    </citation>
    <scope>NUCLEOTIDE SEQUENCE [LARGE SCALE GENOMIC DNA]</scope>
    <source>
        <strain evidence="2 3">Gsoil1550</strain>
    </source>
</reference>
<dbReference type="Proteomes" id="UP000321533">
    <property type="component" value="Chromosome"/>
</dbReference>
<gene>
    <name evidence="2" type="ORF">FRZ67_07970</name>
</gene>
<keyword evidence="3" id="KW-1185">Reference proteome</keyword>
<protein>
    <recommendedName>
        <fullName evidence="4">AtpZ/AtpI family protein</fullName>
    </recommendedName>
</protein>
<proteinExistence type="predicted"/>
<evidence type="ECO:0008006" key="4">
    <source>
        <dbReference type="Google" id="ProtNLM"/>
    </source>
</evidence>
<dbReference type="KEGG" id="pgin:FRZ67_07970"/>
<evidence type="ECO:0000256" key="1">
    <source>
        <dbReference type="SAM" id="Phobius"/>
    </source>
</evidence>
<dbReference type="Pfam" id="PF09527">
    <property type="entry name" value="ATPase_gene1"/>
    <property type="match status" value="1"/>
</dbReference>
<evidence type="ECO:0000313" key="2">
    <source>
        <dbReference type="EMBL" id="QEC70168.1"/>
    </source>
</evidence>
<dbReference type="OrthoDB" id="9798708at2"/>
<keyword evidence="1" id="KW-1133">Transmembrane helix</keyword>
<accession>A0A5B8VIP6</accession>